<feature type="compositionally biased region" description="Pro residues" evidence="2">
    <location>
        <begin position="373"/>
        <end position="386"/>
    </location>
</feature>
<evidence type="ECO:0000259" key="3">
    <source>
        <dbReference type="PROSITE" id="PS50181"/>
    </source>
</evidence>
<evidence type="ECO:0000313" key="5">
    <source>
        <dbReference type="Proteomes" id="UP000187203"/>
    </source>
</evidence>
<dbReference type="Gene3D" id="1.20.1280.50">
    <property type="match status" value="1"/>
</dbReference>
<reference evidence="5" key="1">
    <citation type="submission" date="2013-09" db="EMBL/GenBank/DDBJ databases">
        <title>Corchorus olitorius genome sequencing.</title>
        <authorList>
            <person name="Alam M."/>
            <person name="Haque M.S."/>
            <person name="Islam M.S."/>
            <person name="Emdad E.M."/>
            <person name="Islam M.M."/>
            <person name="Ahmed B."/>
            <person name="Halim A."/>
            <person name="Hossen Q.M.M."/>
            <person name="Hossain M.Z."/>
            <person name="Ahmed R."/>
            <person name="Khan M.M."/>
            <person name="Islam R."/>
            <person name="Rashid M.M."/>
            <person name="Khan S.A."/>
            <person name="Rahman M.S."/>
            <person name="Alam M."/>
            <person name="Yahiya A.S."/>
            <person name="Khan M.S."/>
            <person name="Azam M.S."/>
            <person name="Haque T."/>
            <person name="Lashkar M.Z.H."/>
            <person name="Akhand A.I."/>
            <person name="Morshed G."/>
            <person name="Roy S."/>
            <person name="Uddin K.S."/>
            <person name="Rabeya T."/>
            <person name="Hossain A.S."/>
            <person name="Chowdhury A."/>
            <person name="Snigdha A.R."/>
            <person name="Mortoza M.S."/>
            <person name="Matin S.A."/>
            <person name="Hoque S.M.E."/>
            <person name="Islam M.K."/>
            <person name="Roy D.K."/>
            <person name="Haider R."/>
            <person name="Moosa M.M."/>
            <person name="Elias S.M."/>
            <person name="Hasan A.M."/>
            <person name="Jahan S."/>
            <person name="Shafiuddin M."/>
            <person name="Mahmood N."/>
            <person name="Shommy N.S."/>
        </authorList>
    </citation>
    <scope>NUCLEOTIDE SEQUENCE [LARGE SCALE GENOMIC DNA]</scope>
    <source>
        <strain evidence="5">cv. O-4</strain>
    </source>
</reference>
<dbReference type="InterPro" id="IPR032675">
    <property type="entry name" value="LRR_dom_sf"/>
</dbReference>
<feature type="region of interest" description="Disordered" evidence="2">
    <location>
        <begin position="248"/>
        <end position="469"/>
    </location>
</feature>
<feature type="compositionally biased region" description="Acidic residues" evidence="2">
    <location>
        <begin position="706"/>
        <end position="726"/>
    </location>
</feature>
<dbReference type="InterPro" id="IPR055411">
    <property type="entry name" value="LRR_FXL15/At3g58940/PEG3-like"/>
</dbReference>
<dbReference type="EMBL" id="AWUE01020177">
    <property type="protein sequence ID" value="OMO69641.1"/>
    <property type="molecule type" value="Genomic_DNA"/>
</dbReference>
<feature type="compositionally biased region" description="Low complexity" evidence="2">
    <location>
        <begin position="343"/>
        <end position="353"/>
    </location>
</feature>
<dbReference type="PROSITE" id="PS50181">
    <property type="entry name" value="FBOX"/>
    <property type="match status" value="1"/>
</dbReference>
<dbReference type="PANTHER" id="PTHR48258:SF4">
    <property type="entry name" value="DUF4216 DOMAIN-CONTAINING PROTEIN"/>
    <property type="match status" value="1"/>
</dbReference>
<accession>A0A1R3HH24</accession>
<dbReference type="SUPFAM" id="SSF81383">
    <property type="entry name" value="F-box domain"/>
    <property type="match status" value="1"/>
</dbReference>
<feature type="coiled-coil region" evidence="1">
    <location>
        <begin position="630"/>
        <end position="664"/>
    </location>
</feature>
<feature type="compositionally biased region" description="Pro residues" evidence="2">
    <location>
        <begin position="307"/>
        <end position="318"/>
    </location>
</feature>
<feature type="compositionally biased region" description="Polar residues" evidence="2">
    <location>
        <begin position="681"/>
        <end position="704"/>
    </location>
</feature>
<dbReference type="Pfam" id="PF13952">
    <property type="entry name" value="DUF4216"/>
    <property type="match status" value="1"/>
</dbReference>
<dbReference type="PANTHER" id="PTHR48258">
    <property type="entry name" value="DUF4218 DOMAIN-CONTAINING PROTEIN-RELATED"/>
    <property type="match status" value="1"/>
</dbReference>
<evidence type="ECO:0000256" key="1">
    <source>
        <dbReference type="SAM" id="Coils"/>
    </source>
</evidence>
<feature type="region of interest" description="Disordered" evidence="2">
    <location>
        <begin position="680"/>
        <end position="726"/>
    </location>
</feature>
<keyword evidence="1" id="KW-0175">Coiled coil</keyword>
<name>A0A1R3HH24_9ROSI</name>
<evidence type="ECO:0000256" key="2">
    <source>
        <dbReference type="SAM" id="MobiDB-lite"/>
    </source>
</evidence>
<sequence length="1120" mass="127541">MSVVQVGDLEGMMKCCRMFVNYLKREGHTPESIDLAIDMHFAEWFRLFVLTEENGVINQLLRTLAWGPTEKATSWPAYLVNGYKFHTVAHGRGKATMNSGICVRGSDPNDPSSNFYGYLKDIVQVEYSGSTMKMNVVLFEGDWFDPQTGMQVHPLYKLVDVNCKKLYKKYDPFVLAQQAIQVYYCEYPSMKKNMVDWMAVCETKSRRVIDETSKENDEEDAIPYQVEEIQQAFAVNIEEQIPSLFDQVQAVDPSPPWTTCYPHEKGGRPKVSSAEGRPSKMTGRGNGGKKRKPPTEHEKGKQKRQAPPIPSHPPPPPVVRERGTPQHPLPYMPPSTTGGINNSCTSGASSSSSQQPPVPEKLLIKPPTRRPLQQPPPPPVEQPIPPLIEQHRDDQPSPGVRDPSENLQPKHDIDEEQEGEEDYVLEEELEAEELARAQQHGQPVSRFNGLGGPPIVPLPERPTGDPEEGYWNGPWPSWIMVPEWVQNEMIEAFRVFYTFPIERAKAIRKEFGSRIGKHIRKAFALARQVPQVPPLRWVPEAAWEVLRAYWRSREFKKKSERNKKNRASEQGSASYRGGTVDTRTHRKRLTVKLGREPFDHELFARTHGLKDKTFPEGRARTISENFDAALRAAQDQAAALVQQIQQLQETIKLLTQQHELFLQQLSTALAQNNNINLQLPTFPQTASQPSSIGLNQPSETNQNQEPAEETHEDEAEAENDEGEENEELKMTEAEQKMMDSVTCPEPHDEDIISELPNEILLQILSYLAAKDIWFDSLGFPEWFDSSGFLVRNFGSRKDFPLGLDSFHNMVQSIPDSSRIAKFRLCYPLLPDTQGMLESLLSDVARPRHQIEEMELGFDFDPQNPYEALMPLPHTLLTSDSLTSLKLTMESTDTQLEFPTSIWLPRLKTLHIGGIKDLPHGLFTSDSLTWLKLTMESWDAEFEFPTSIWLPSLKTLHIEGIQDWEEHNADQILPGCPVLEELLVKINHDYINISIASASLQRLTVEKSSMPHYRSHSILEINCSNLQSLTISYWSGQDWCGLDWCDRRNIQVCDLYSLAEADIDIDCADYFWQSPVRSSPRLHELLYGIRHVKSLKLSPSTLKVRIYAQVCFQYFTSLLLE</sequence>
<feature type="compositionally biased region" description="Basic and acidic residues" evidence="2">
    <location>
        <begin position="402"/>
        <end position="413"/>
    </location>
</feature>
<dbReference type="Pfam" id="PF03004">
    <property type="entry name" value="Transposase_24"/>
    <property type="match status" value="1"/>
</dbReference>
<dbReference type="InterPro" id="IPR036047">
    <property type="entry name" value="F-box-like_dom_sf"/>
</dbReference>
<feature type="domain" description="F-box" evidence="3">
    <location>
        <begin position="749"/>
        <end position="772"/>
    </location>
</feature>
<gene>
    <name evidence="4" type="ORF">COLO4_28982</name>
</gene>
<dbReference type="InterPro" id="IPR004252">
    <property type="entry name" value="Probable_transposase_24"/>
</dbReference>
<dbReference type="InterPro" id="IPR001810">
    <property type="entry name" value="F-box_dom"/>
</dbReference>
<feature type="region of interest" description="Disordered" evidence="2">
    <location>
        <begin position="559"/>
        <end position="581"/>
    </location>
</feature>
<dbReference type="Pfam" id="PF24758">
    <property type="entry name" value="LRR_At5g56370"/>
    <property type="match status" value="1"/>
</dbReference>
<protein>
    <recommendedName>
        <fullName evidence="3">F-box domain-containing protein</fullName>
    </recommendedName>
</protein>
<keyword evidence="5" id="KW-1185">Reference proteome</keyword>
<dbReference type="Proteomes" id="UP000187203">
    <property type="component" value="Unassembled WGS sequence"/>
</dbReference>
<dbReference type="STRING" id="93759.A0A1R3HH24"/>
<feature type="compositionally biased region" description="Acidic residues" evidence="2">
    <location>
        <begin position="414"/>
        <end position="432"/>
    </location>
</feature>
<dbReference type="Gene3D" id="3.80.10.10">
    <property type="entry name" value="Ribonuclease Inhibitor"/>
    <property type="match status" value="1"/>
</dbReference>
<dbReference type="AlphaFoldDB" id="A0A1R3HH24"/>
<organism evidence="4 5">
    <name type="scientific">Corchorus olitorius</name>
    <dbReference type="NCBI Taxonomy" id="93759"/>
    <lineage>
        <taxon>Eukaryota</taxon>
        <taxon>Viridiplantae</taxon>
        <taxon>Streptophyta</taxon>
        <taxon>Embryophyta</taxon>
        <taxon>Tracheophyta</taxon>
        <taxon>Spermatophyta</taxon>
        <taxon>Magnoliopsida</taxon>
        <taxon>eudicotyledons</taxon>
        <taxon>Gunneridae</taxon>
        <taxon>Pentapetalae</taxon>
        <taxon>rosids</taxon>
        <taxon>malvids</taxon>
        <taxon>Malvales</taxon>
        <taxon>Malvaceae</taxon>
        <taxon>Grewioideae</taxon>
        <taxon>Apeibeae</taxon>
        <taxon>Corchorus</taxon>
    </lineage>
</organism>
<proteinExistence type="predicted"/>
<dbReference type="SUPFAM" id="SSF52058">
    <property type="entry name" value="L domain-like"/>
    <property type="match status" value="1"/>
</dbReference>
<dbReference type="InterPro" id="IPR025312">
    <property type="entry name" value="DUF4216"/>
</dbReference>
<comment type="caution">
    <text evidence="4">The sequence shown here is derived from an EMBL/GenBank/DDBJ whole genome shotgun (WGS) entry which is preliminary data.</text>
</comment>
<evidence type="ECO:0000313" key="4">
    <source>
        <dbReference type="EMBL" id="OMO69641.1"/>
    </source>
</evidence>